<accession>A0ABT5K8Y6</accession>
<keyword evidence="2" id="KW-0472">Membrane</keyword>
<dbReference type="EMBL" id="JAQQXT010000001">
    <property type="protein sequence ID" value="MDC8770383.1"/>
    <property type="molecule type" value="Genomic_DNA"/>
</dbReference>
<evidence type="ECO:0000313" key="4">
    <source>
        <dbReference type="Proteomes" id="UP001221189"/>
    </source>
</evidence>
<organism evidence="3 4">
    <name type="scientific">Roseateles albus</name>
    <dbReference type="NCBI Taxonomy" id="2987525"/>
    <lineage>
        <taxon>Bacteria</taxon>
        <taxon>Pseudomonadati</taxon>
        <taxon>Pseudomonadota</taxon>
        <taxon>Betaproteobacteria</taxon>
        <taxon>Burkholderiales</taxon>
        <taxon>Sphaerotilaceae</taxon>
        <taxon>Roseateles</taxon>
    </lineage>
</organism>
<name>A0ABT5K8Y6_9BURK</name>
<keyword evidence="4" id="KW-1185">Reference proteome</keyword>
<sequence>MNWLNKLPGFQRSPPGLEWTLWQHLPRILWVGTVIPGLLALACWWAVPDQLTSAADRDLLLTSYRLMGLVMLHWTLVLTVGIGCVLVMVMKGPAYVADAYPPPERESMDDEPGREA</sequence>
<dbReference type="RefSeq" id="WP_273598829.1">
    <property type="nucleotide sequence ID" value="NZ_JAQQXT010000001.1"/>
</dbReference>
<evidence type="ECO:0000256" key="2">
    <source>
        <dbReference type="SAM" id="Phobius"/>
    </source>
</evidence>
<dbReference type="Proteomes" id="UP001221189">
    <property type="component" value="Unassembled WGS sequence"/>
</dbReference>
<keyword evidence="2" id="KW-0812">Transmembrane</keyword>
<feature type="transmembrane region" description="Helical" evidence="2">
    <location>
        <begin position="28"/>
        <end position="47"/>
    </location>
</feature>
<feature type="transmembrane region" description="Helical" evidence="2">
    <location>
        <begin position="67"/>
        <end position="89"/>
    </location>
</feature>
<protein>
    <recommendedName>
        <fullName evidence="5">Transmembrane protein</fullName>
    </recommendedName>
</protein>
<evidence type="ECO:0008006" key="5">
    <source>
        <dbReference type="Google" id="ProtNLM"/>
    </source>
</evidence>
<comment type="caution">
    <text evidence="3">The sequence shown here is derived from an EMBL/GenBank/DDBJ whole genome shotgun (WGS) entry which is preliminary data.</text>
</comment>
<reference evidence="3 4" key="1">
    <citation type="submission" date="2022-10" db="EMBL/GenBank/DDBJ databases">
        <title>Paucibacter sp. hw1 Genome sequencing.</title>
        <authorList>
            <person name="Park S."/>
        </authorList>
    </citation>
    <scope>NUCLEOTIDE SEQUENCE [LARGE SCALE GENOMIC DNA]</scope>
    <source>
        <strain evidence="4">hw1</strain>
    </source>
</reference>
<gene>
    <name evidence="3" type="ORF">PRZ03_02280</name>
</gene>
<feature type="region of interest" description="Disordered" evidence="1">
    <location>
        <begin position="97"/>
        <end position="116"/>
    </location>
</feature>
<keyword evidence="2" id="KW-1133">Transmembrane helix</keyword>
<evidence type="ECO:0000256" key="1">
    <source>
        <dbReference type="SAM" id="MobiDB-lite"/>
    </source>
</evidence>
<proteinExistence type="predicted"/>
<evidence type="ECO:0000313" key="3">
    <source>
        <dbReference type="EMBL" id="MDC8770383.1"/>
    </source>
</evidence>
<feature type="compositionally biased region" description="Basic and acidic residues" evidence="1">
    <location>
        <begin position="103"/>
        <end position="116"/>
    </location>
</feature>